<dbReference type="EC" id="3.2.2.15" evidence="2"/>
<reference evidence="2" key="1">
    <citation type="submission" date="2019-12" db="EMBL/GenBank/DDBJ databases">
        <title>Clostridiaceae gen. nov. sp. nov., isolated from sediment in Xinjiang, China.</title>
        <authorList>
            <person name="Zhang R."/>
        </authorList>
    </citation>
    <scope>NUCLEOTIDE SEQUENCE</scope>
    <source>
        <strain evidence="2">D2Q-11</strain>
    </source>
</reference>
<dbReference type="Gene3D" id="3.40.470.10">
    <property type="entry name" value="Uracil-DNA glycosylase-like domain"/>
    <property type="match status" value="1"/>
</dbReference>
<keyword evidence="2" id="KW-0378">Hydrolase</keyword>
<keyword evidence="2" id="KW-0326">Glycosidase</keyword>
<dbReference type="InterPro" id="IPR005122">
    <property type="entry name" value="Uracil-DNA_glycosylase-like"/>
</dbReference>
<dbReference type="SMART" id="SM00986">
    <property type="entry name" value="UDG"/>
    <property type="match status" value="1"/>
</dbReference>
<sequence>MLEAFESIVDKNSRVLILGSMPGAESLRQSNYYAFPRNQFWKIIYELFNKDIDEDFDKRYRFILDNNIALWDVLKYCKREGSLDTNIKEETSNDFHEFFKEYPNIEYVFFNGTKSQQLFKRYIGYDIEGIKEFHLLPSTSPANTQKYDYKFEKWSVIKDVLM</sequence>
<accession>A0A942V1T7</accession>
<proteinExistence type="predicted"/>
<feature type="domain" description="Uracil-DNA glycosylase-like" evidence="1">
    <location>
        <begin position="6"/>
        <end position="158"/>
    </location>
</feature>
<dbReference type="GO" id="GO:0033958">
    <property type="term" value="F:DNA-deoxyinosine glycosylase activity"/>
    <property type="evidence" value="ECO:0007669"/>
    <property type="project" value="UniProtKB-EC"/>
</dbReference>
<organism evidence="2 3">
    <name type="scientific">Anaeromonas frigoriresistens</name>
    <dbReference type="NCBI Taxonomy" id="2683708"/>
    <lineage>
        <taxon>Bacteria</taxon>
        <taxon>Bacillati</taxon>
        <taxon>Bacillota</taxon>
        <taxon>Tissierellia</taxon>
        <taxon>Tissierellales</taxon>
        <taxon>Thermohalobacteraceae</taxon>
        <taxon>Anaeromonas</taxon>
    </lineage>
</organism>
<keyword evidence="3" id="KW-1185">Reference proteome</keyword>
<dbReference type="SMART" id="SM00987">
    <property type="entry name" value="UreE_C"/>
    <property type="match status" value="1"/>
</dbReference>
<name>A0A942V1T7_9FIRM</name>
<dbReference type="Proteomes" id="UP000724672">
    <property type="component" value="Unassembled WGS sequence"/>
</dbReference>
<dbReference type="Pfam" id="PF03167">
    <property type="entry name" value="UDG"/>
    <property type="match status" value="1"/>
</dbReference>
<dbReference type="InterPro" id="IPR036895">
    <property type="entry name" value="Uracil-DNA_glycosylase-like_sf"/>
</dbReference>
<dbReference type="NCBIfam" id="TIGR04274">
    <property type="entry name" value="hypoxanDNAglyco"/>
    <property type="match status" value="1"/>
</dbReference>
<dbReference type="EMBL" id="WSFT01000053">
    <property type="protein sequence ID" value="MBS4539607.1"/>
    <property type="molecule type" value="Genomic_DNA"/>
</dbReference>
<protein>
    <submittedName>
        <fullName evidence="2">DNA-deoxyinosine glycosylase</fullName>
        <ecNumber evidence="2">3.2.2.15</ecNumber>
    </submittedName>
</protein>
<evidence type="ECO:0000313" key="2">
    <source>
        <dbReference type="EMBL" id="MBS4539607.1"/>
    </source>
</evidence>
<dbReference type="RefSeq" id="WP_203367530.1">
    <property type="nucleotide sequence ID" value="NZ_WSFT01000053.1"/>
</dbReference>
<evidence type="ECO:0000313" key="3">
    <source>
        <dbReference type="Proteomes" id="UP000724672"/>
    </source>
</evidence>
<evidence type="ECO:0000259" key="1">
    <source>
        <dbReference type="SMART" id="SM00986"/>
    </source>
</evidence>
<gene>
    <name evidence="2" type="ORF">GOQ27_14125</name>
</gene>
<dbReference type="InterPro" id="IPR026353">
    <property type="entry name" value="Hypoxan-DNA_Glyclase"/>
</dbReference>
<dbReference type="SUPFAM" id="SSF52141">
    <property type="entry name" value="Uracil-DNA glycosylase-like"/>
    <property type="match status" value="1"/>
</dbReference>
<comment type="caution">
    <text evidence="2">The sequence shown here is derived from an EMBL/GenBank/DDBJ whole genome shotgun (WGS) entry which is preliminary data.</text>
</comment>
<dbReference type="AlphaFoldDB" id="A0A942V1T7"/>
<dbReference type="CDD" id="cd10032">
    <property type="entry name" value="UDG-F6_HDG"/>
    <property type="match status" value="1"/>
</dbReference>